<accession>A0AA91PVW6</accession>
<organism evidence="2 3">
    <name type="scientific">Clavispora lusitaniae</name>
    <name type="common">Candida lusitaniae</name>
    <dbReference type="NCBI Taxonomy" id="36911"/>
    <lineage>
        <taxon>Eukaryota</taxon>
        <taxon>Fungi</taxon>
        <taxon>Dikarya</taxon>
        <taxon>Ascomycota</taxon>
        <taxon>Saccharomycotina</taxon>
        <taxon>Pichiomycetes</taxon>
        <taxon>Metschnikowiaceae</taxon>
        <taxon>Clavispora</taxon>
    </lineage>
</organism>
<protein>
    <recommendedName>
        <fullName evidence="1">Rab-GAP TBC domain-containing protein</fullName>
    </recommendedName>
</protein>
<gene>
    <name evidence="2" type="ORF">A9F13_26g00154</name>
</gene>
<dbReference type="KEGG" id="clus:A9F13_26g00154"/>
<evidence type="ECO:0000259" key="1">
    <source>
        <dbReference type="PROSITE" id="PS50086"/>
    </source>
</evidence>
<dbReference type="PROSITE" id="PS50086">
    <property type="entry name" value="TBC_RABGAP"/>
    <property type="match status" value="1"/>
</dbReference>
<dbReference type="SMART" id="SM00164">
    <property type="entry name" value="TBC"/>
    <property type="match status" value="1"/>
</dbReference>
<dbReference type="PANTHER" id="PTHR47219">
    <property type="entry name" value="RAB GTPASE-ACTIVATING PROTEIN 1-LIKE"/>
    <property type="match status" value="1"/>
</dbReference>
<dbReference type="Proteomes" id="UP000195602">
    <property type="component" value="Unassembled WGS sequence"/>
</dbReference>
<dbReference type="AlphaFoldDB" id="A0AA91PVW6"/>
<sequence length="628" mass="71854">MNCSSRQPAMKTGTMPHGMMDEISLSQPSQGTCINNIGTAPSIKGRASHKYESSGKVIVSIERTPTYLTPSQRLQMRKQLMNDRIAQRQFKSANDTREELDLDSDDEEIDYHVDMFNVPISVPIENMIKLKKLPFQYERGSSFTTESTRCSSIFSSASANSLCSSGSNDSCPKSALNDARFSERNLSQDALEISLNLGTDEKYKMIQEARERKKMLNQFLEVNCPNVPLQSPVGDQNCPRNHSSGARSKTNFSRYYSSTRPSWLPPKSSYDKVRHQKESEDRIYHALSKQDKIISKKLKKIETLKKLKSADSQMWRLLDETQIRMLKSTAEGRDMYWRGIPNFKRAYAWSALLEPEKKISNETCSKYFYKSSTFVIRNTKVQSETNIFSKLLETIDSDLLNTFTEKGIFQETLVARDLRETIISFLLYSRDKFASGMNENQIESSKILCNSYCPGIPNLTALLYSIYLDKYMVFRTLCIVYSSDNLISKIMRSKQEGLYWKDLNSSPLAKLSIFEKFSQRLTKLCPSLSAHLESKKVSTIEYAPSIIIGMFTSFFNFDLCMHILDIWLFEGDSFLIATLLATLKVMSHKLFGSRSEIMDMLEQHTSQKHIKVGDSDDFINLVHDLMTI</sequence>
<reference evidence="2 3" key="1">
    <citation type="submission" date="2017-04" db="EMBL/GenBank/DDBJ databases">
        <title>Draft genome of the yeast Clavispora lusitaniae type strain CBS 6936.</title>
        <authorList>
            <person name="Durrens P."/>
            <person name="Klopp C."/>
            <person name="Biteau N."/>
            <person name="Fitton-Ouhabi V."/>
            <person name="Dementhon K."/>
            <person name="Accoceberry I."/>
            <person name="Sherman D.J."/>
            <person name="Noel T."/>
        </authorList>
    </citation>
    <scope>NUCLEOTIDE SEQUENCE [LARGE SCALE GENOMIC DNA]</scope>
    <source>
        <strain evidence="2 3">CBS 6936</strain>
    </source>
</reference>
<evidence type="ECO:0000313" key="2">
    <source>
        <dbReference type="EMBL" id="OVF04665.1"/>
    </source>
</evidence>
<dbReference type="SUPFAM" id="SSF47923">
    <property type="entry name" value="Ypt/Rab-GAP domain of gyp1p"/>
    <property type="match status" value="2"/>
</dbReference>
<dbReference type="InterPro" id="IPR035969">
    <property type="entry name" value="Rab-GAP_TBC_sf"/>
</dbReference>
<dbReference type="Pfam" id="PF00566">
    <property type="entry name" value="RabGAP-TBC"/>
    <property type="match status" value="1"/>
</dbReference>
<dbReference type="Gene3D" id="1.10.472.80">
    <property type="entry name" value="Ypt/Rab-GAP domain of gyp1p, domain 3"/>
    <property type="match status" value="1"/>
</dbReference>
<dbReference type="GO" id="GO:0031267">
    <property type="term" value="F:small GTPase binding"/>
    <property type="evidence" value="ECO:0007669"/>
    <property type="project" value="TreeGrafter"/>
</dbReference>
<evidence type="ECO:0000313" key="3">
    <source>
        <dbReference type="Proteomes" id="UP000195602"/>
    </source>
</evidence>
<dbReference type="GO" id="GO:0030427">
    <property type="term" value="C:site of polarized growth"/>
    <property type="evidence" value="ECO:0007669"/>
    <property type="project" value="UniProtKB-ARBA"/>
</dbReference>
<dbReference type="InterPro" id="IPR000195">
    <property type="entry name" value="Rab-GAP-TBC_dom"/>
</dbReference>
<dbReference type="PANTHER" id="PTHR47219:SF9">
    <property type="entry name" value="GTPASE ACTIVATING PROTEIN AND CENTROSOME-ASSOCIATED, ISOFORM B"/>
    <property type="match status" value="1"/>
</dbReference>
<dbReference type="InterPro" id="IPR050302">
    <property type="entry name" value="Rab_GAP_TBC_domain"/>
</dbReference>
<comment type="caution">
    <text evidence="2">The sequence shown here is derived from an EMBL/GenBank/DDBJ whole genome shotgun (WGS) entry which is preliminary data.</text>
</comment>
<dbReference type="GO" id="GO:0005096">
    <property type="term" value="F:GTPase activator activity"/>
    <property type="evidence" value="ECO:0007669"/>
    <property type="project" value="TreeGrafter"/>
</dbReference>
<name>A0AA91PVW6_CLALS</name>
<dbReference type="EMBL" id="LYUB02000026">
    <property type="protein sequence ID" value="OVF04665.1"/>
    <property type="molecule type" value="Genomic_DNA"/>
</dbReference>
<feature type="domain" description="Rab-GAP TBC" evidence="1">
    <location>
        <begin position="339"/>
        <end position="571"/>
    </location>
</feature>
<proteinExistence type="predicted"/>